<protein>
    <submittedName>
        <fullName evidence="1">Uncharacterized protein</fullName>
    </submittedName>
</protein>
<organism evidence="1 2">
    <name type="scientific">Shigella dysenteriae 1617</name>
    <dbReference type="NCBI Taxonomy" id="754093"/>
    <lineage>
        <taxon>Bacteria</taxon>
        <taxon>Pseudomonadati</taxon>
        <taxon>Pseudomonadota</taxon>
        <taxon>Gammaproteobacteria</taxon>
        <taxon>Enterobacterales</taxon>
        <taxon>Enterobacteriaceae</taxon>
        <taxon>Shigella</taxon>
    </lineage>
</organism>
<dbReference type="HOGENOM" id="CLU_3250671_0_0_6"/>
<dbReference type="KEGG" id="sdz:Asd1617_02331"/>
<accession>A0A0A6ZSX8</accession>
<dbReference type="Proteomes" id="UP000031647">
    <property type="component" value="Chromosome"/>
</dbReference>
<reference evidence="1 2" key="1">
    <citation type="submission" date="2013-09" db="EMBL/GenBank/DDBJ databases">
        <title>Comparative genomics of Sd1617 to representative strains in evaluating its pathogenesis.</title>
        <authorList>
            <person name="Aksomboon Vongsawan A."/>
            <person name="Kapatral V."/>
            <person name="Vaisvil B."/>
            <person name="Serichantalergs O."/>
            <person name="Hale T.L."/>
            <person name="Mason C.J."/>
        </authorList>
    </citation>
    <scope>NUCLEOTIDE SEQUENCE [LARGE SCALE GENOMIC DNA]</scope>
    <source>
        <strain evidence="1 2">1617</strain>
    </source>
</reference>
<sequence length="42" mass="4878">MFKKPEYLSGWVILEAQPDRANKPHKAATFANDVVRMNSFLR</sequence>
<evidence type="ECO:0000313" key="1">
    <source>
        <dbReference type="EMBL" id="AHA65158.1"/>
    </source>
</evidence>
<proteinExistence type="predicted"/>
<evidence type="ECO:0000313" key="2">
    <source>
        <dbReference type="Proteomes" id="UP000031647"/>
    </source>
</evidence>
<dbReference type="AlphaFoldDB" id="A0A0A6ZSX8"/>
<name>A0A0A6ZSX8_SHIDY</name>
<dbReference type="EMBL" id="CP006736">
    <property type="protein sequence ID" value="AHA65158.1"/>
    <property type="molecule type" value="Genomic_DNA"/>
</dbReference>
<gene>
    <name evidence="1" type="ORF">Asd1617_02331</name>
</gene>